<protein>
    <submittedName>
        <fullName evidence="12">ABC transporter ATP-binding protein</fullName>
    </submittedName>
</protein>
<evidence type="ECO:0000256" key="6">
    <source>
        <dbReference type="ARBA" id="ARBA00022741"/>
    </source>
</evidence>
<keyword evidence="7 12" id="KW-0067">ATP-binding</keyword>
<keyword evidence="4" id="KW-1003">Cell membrane</keyword>
<name>A0ABV6Y5F9_9HYPH</name>
<evidence type="ECO:0000256" key="5">
    <source>
        <dbReference type="ARBA" id="ARBA00022496"/>
    </source>
</evidence>
<dbReference type="EMBL" id="JBHOMY010000016">
    <property type="protein sequence ID" value="MFC1456516.1"/>
    <property type="molecule type" value="Genomic_DNA"/>
</dbReference>
<keyword evidence="5" id="KW-0410">Iron transport</keyword>
<evidence type="ECO:0000256" key="9">
    <source>
        <dbReference type="ARBA" id="ARBA00023065"/>
    </source>
</evidence>
<keyword evidence="9" id="KW-0406">Ion transport</keyword>
<comment type="subcellular location">
    <subcellularLocation>
        <location evidence="1">Cell membrane</location>
        <topology evidence="1">Peripheral membrane protein</topology>
    </subcellularLocation>
</comment>
<dbReference type="Gene3D" id="3.40.50.300">
    <property type="entry name" value="P-loop containing nucleotide triphosphate hydrolases"/>
    <property type="match status" value="1"/>
</dbReference>
<dbReference type="InterPro" id="IPR051535">
    <property type="entry name" value="Siderophore_ABC-ATPase"/>
</dbReference>
<comment type="caution">
    <text evidence="12">The sequence shown here is derived from an EMBL/GenBank/DDBJ whole genome shotgun (WGS) entry which is preliminary data.</text>
</comment>
<reference evidence="12 13" key="1">
    <citation type="submission" date="2024-09" db="EMBL/GenBank/DDBJ databases">
        <title>Nodulacao em especies de Leguminosae Basais da Amazonia e Caracterizacao dos Rizobios e Bacterias Associadas aos Nodulos.</title>
        <authorList>
            <person name="Jambeiro I.C.A."/>
            <person name="Lopes I.S."/>
            <person name="Aguiar E.R.G.R."/>
            <person name="Santos A.F.J."/>
            <person name="Dos Santos J.M.F."/>
            <person name="Gross E."/>
        </authorList>
    </citation>
    <scope>NUCLEOTIDE SEQUENCE [LARGE SCALE GENOMIC DNA]</scope>
    <source>
        <strain evidence="12 13">BRUESC1165</strain>
    </source>
</reference>
<gene>
    <name evidence="12" type="ORF">ACETIH_07240</name>
</gene>
<evidence type="ECO:0000256" key="2">
    <source>
        <dbReference type="ARBA" id="ARBA00005417"/>
    </source>
</evidence>
<evidence type="ECO:0000256" key="1">
    <source>
        <dbReference type="ARBA" id="ARBA00004202"/>
    </source>
</evidence>
<dbReference type="InterPro" id="IPR003593">
    <property type="entry name" value="AAA+_ATPase"/>
</dbReference>
<dbReference type="InterPro" id="IPR003439">
    <property type="entry name" value="ABC_transporter-like_ATP-bd"/>
</dbReference>
<evidence type="ECO:0000256" key="10">
    <source>
        <dbReference type="ARBA" id="ARBA00023136"/>
    </source>
</evidence>
<proteinExistence type="inferred from homology"/>
<evidence type="ECO:0000256" key="8">
    <source>
        <dbReference type="ARBA" id="ARBA00023004"/>
    </source>
</evidence>
<dbReference type="InterPro" id="IPR027417">
    <property type="entry name" value="P-loop_NTPase"/>
</dbReference>
<keyword evidence="8" id="KW-0408">Iron</keyword>
<dbReference type="InterPro" id="IPR017871">
    <property type="entry name" value="ABC_transporter-like_CS"/>
</dbReference>
<sequence>MPSAILPTVNMIEVDGVRVSHGSRRVLLAERLSIARSDLTVILGHNGSGKSTLMNVLARQAKPDEGTISLDGMPLHRLSQRDLARTVAYLPQRLANVAGLTVRELVYLGRFAWRGALGRWRSEDRHAVEEAMALTHVEAYAETLVDHLSGGERQRAWVAMLLAQQSPFLLLDEPTSALDLAHQYDLMALLSGLNRDEGKGVVVVLHDVNLATRYADRIIALKRGEVAFDGSSEALLSSAVLSALYDIDIHLVDHPLAATKIAVVNR</sequence>
<dbReference type="GO" id="GO:0005524">
    <property type="term" value="F:ATP binding"/>
    <property type="evidence" value="ECO:0007669"/>
    <property type="project" value="UniProtKB-KW"/>
</dbReference>
<dbReference type="SUPFAM" id="SSF52540">
    <property type="entry name" value="P-loop containing nucleoside triphosphate hydrolases"/>
    <property type="match status" value="1"/>
</dbReference>
<dbReference type="SMART" id="SM00382">
    <property type="entry name" value="AAA"/>
    <property type="match status" value="1"/>
</dbReference>
<dbReference type="PROSITE" id="PS50893">
    <property type="entry name" value="ABC_TRANSPORTER_2"/>
    <property type="match status" value="1"/>
</dbReference>
<comment type="similarity">
    <text evidence="2">Belongs to the ABC transporter superfamily.</text>
</comment>
<dbReference type="PANTHER" id="PTHR42771:SF2">
    <property type="entry name" value="IRON(3+)-HYDROXAMATE IMPORT ATP-BINDING PROTEIN FHUC"/>
    <property type="match status" value="1"/>
</dbReference>
<evidence type="ECO:0000259" key="11">
    <source>
        <dbReference type="PROSITE" id="PS50893"/>
    </source>
</evidence>
<dbReference type="CDD" id="cd03214">
    <property type="entry name" value="ABC_Iron-Siderophores_B12_Hemin"/>
    <property type="match status" value="1"/>
</dbReference>
<accession>A0ABV6Y5F9</accession>
<evidence type="ECO:0000256" key="4">
    <source>
        <dbReference type="ARBA" id="ARBA00022475"/>
    </source>
</evidence>
<keyword evidence="3" id="KW-0813">Transport</keyword>
<evidence type="ECO:0000313" key="12">
    <source>
        <dbReference type="EMBL" id="MFC1456516.1"/>
    </source>
</evidence>
<dbReference type="Proteomes" id="UP001593940">
    <property type="component" value="Unassembled WGS sequence"/>
</dbReference>
<organism evidence="12 13">
    <name type="scientific">Microvirga arabica</name>
    <dbReference type="NCBI Taxonomy" id="1128671"/>
    <lineage>
        <taxon>Bacteria</taxon>
        <taxon>Pseudomonadati</taxon>
        <taxon>Pseudomonadota</taxon>
        <taxon>Alphaproteobacteria</taxon>
        <taxon>Hyphomicrobiales</taxon>
        <taxon>Methylobacteriaceae</taxon>
        <taxon>Microvirga</taxon>
    </lineage>
</organism>
<keyword evidence="10" id="KW-0472">Membrane</keyword>
<keyword evidence="6" id="KW-0547">Nucleotide-binding</keyword>
<dbReference type="Pfam" id="PF00005">
    <property type="entry name" value="ABC_tran"/>
    <property type="match status" value="1"/>
</dbReference>
<evidence type="ECO:0000256" key="7">
    <source>
        <dbReference type="ARBA" id="ARBA00022840"/>
    </source>
</evidence>
<dbReference type="PROSITE" id="PS00211">
    <property type="entry name" value="ABC_TRANSPORTER_1"/>
    <property type="match status" value="1"/>
</dbReference>
<evidence type="ECO:0000256" key="3">
    <source>
        <dbReference type="ARBA" id="ARBA00022448"/>
    </source>
</evidence>
<dbReference type="PANTHER" id="PTHR42771">
    <property type="entry name" value="IRON(3+)-HYDROXAMATE IMPORT ATP-BINDING PROTEIN FHUC"/>
    <property type="match status" value="1"/>
</dbReference>
<evidence type="ECO:0000313" key="13">
    <source>
        <dbReference type="Proteomes" id="UP001593940"/>
    </source>
</evidence>
<keyword evidence="13" id="KW-1185">Reference proteome</keyword>
<dbReference type="RefSeq" id="WP_201752205.1">
    <property type="nucleotide sequence ID" value="NZ_JBHOMY010000016.1"/>
</dbReference>
<feature type="domain" description="ABC transporter" evidence="11">
    <location>
        <begin position="12"/>
        <end position="248"/>
    </location>
</feature>